<feature type="compositionally biased region" description="Pro residues" evidence="1">
    <location>
        <begin position="52"/>
        <end position="61"/>
    </location>
</feature>
<protein>
    <submittedName>
        <fullName evidence="2">Uncharacterized protein</fullName>
    </submittedName>
</protein>
<dbReference type="Proteomes" id="UP000604825">
    <property type="component" value="Unassembled WGS sequence"/>
</dbReference>
<evidence type="ECO:0000313" key="2">
    <source>
        <dbReference type="EMBL" id="CAD6263041.1"/>
    </source>
</evidence>
<name>A0A811R0B3_9POAL</name>
<dbReference type="AlphaFoldDB" id="A0A811R0B3"/>
<evidence type="ECO:0000313" key="3">
    <source>
        <dbReference type="Proteomes" id="UP000604825"/>
    </source>
</evidence>
<accession>A0A811R0B3</accession>
<proteinExistence type="predicted"/>
<keyword evidence="3" id="KW-1185">Reference proteome</keyword>
<feature type="region of interest" description="Disordered" evidence="1">
    <location>
        <begin position="30"/>
        <end position="73"/>
    </location>
</feature>
<comment type="caution">
    <text evidence="2">The sequence shown here is derived from an EMBL/GenBank/DDBJ whole genome shotgun (WGS) entry which is preliminary data.</text>
</comment>
<sequence length="235" mass="25275">MALPGHGAAPAAVSGEAVLCPAPIQITAEKILGRPGNAGNPRFTRPSRRDSSPPPPLPPAQPDSGSISMVASSSSSTEGLLGVRRGRGLLLRWMRRHEVSLFLGRTEPIIYAWNPGREHTMKDLLPALKGRCELRIAGYTPNLMKVICLGVVFYLGTLYDIRTAVIVAQDETRATAVQHCNPKVFGLKRPPIFSHAGSRGGDWGGASRVPVVSCDRVVQGGVRHRESVNSGRRLH</sequence>
<dbReference type="EMBL" id="CAJGYO010000012">
    <property type="protein sequence ID" value="CAD6263041.1"/>
    <property type="molecule type" value="Genomic_DNA"/>
</dbReference>
<organism evidence="2 3">
    <name type="scientific">Miscanthus lutarioriparius</name>
    <dbReference type="NCBI Taxonomy" id="422564"/>
    <lineage>
        <taxon>Eukaryota</taxon>
        <taxon>Viridiplantae</taxon>
        <taxon>Streptophyta</taxon>
        <taxon>Embryophyta</taxon>
        <taxon>Tracheophyta</taxon>
        <taxon>Spermatophyta</taxon>
        <taxon>Magnoliopsida</taxon>
        <taxon>Liliopsida</taxon>
        <taxon>Poales</taxon>
        <taxon>Poaceae</taxon>
        <taxon>PACMAD clade</taxon>
        <taxon>Panicoideae</taxon>
        <taxon>Andropogonodae</taxon>
        <taxon>Andropogoneae</taxon>
        <taxon>Saccharinae</taxon>
        <taxon>Miscanthus</taxon>
    </lineage>
</organism>
<feature type="compositionally biased region" description="Low complexity" evidence="1">
    <location>
        <begin position="62"/>
        <end position="73"/>
    </location>
</feature>
<gene>
    <name evidence="2" type="ORF">NCGR_LOCUS46362</name>
</gene>
<reference evidence="2" key="1">
    <citation type="submission" date="2020-10" db="EMBL/GenBank/DDBJ databases">
        <authorList>
            <person name="Han B."/>
            <person name="Lu T."/>
            <person name="Zhao Q."/>
            <person name="Huang X."/>
            <person name="Zhao Y."/>
        </authorList>
    </citation>
    <scope>NUCLEOTIDE SEQUENCE</scope>
</reference>
<evidence type="ECO:0000256" key="1">
    <source>
        <dbReference type="SAM" id="MobiDB-lite"/>
    </source>
</evidence>